<evidence type="ECO:0000256" key="5">
    <source>
        <dbReference type="SAM" id="Phobius"/>
    </source>
</evidence>
<feature type="transmembrane region" description="Helical" evidence="5">
    <location>
        <begin position="65"/>
        <end position="84"/>
    </location>
</feature>
<dbReference type="SUPFAM" id="SSF158442">
    <property type="entry name" value="DsbB-like"/>
    <property type="match status" value="1"/>
</dbReference>
<proteinExistence type="predicted"/>
<sequence>MVKKNLNALLLIALSAIVSNVIALLFQFLYHEIPCPLCLLQRFGLLAIAYGAIIGLRSHGTFRHLVIILISSLFTLAVGLRQVFLHILPNDKGYGTLFFGLHFYTWSAILSFSLIIILAIAPLLDRINLTKYIAAKFITKIQNFIYDVFILLCITNVIMTFLGCGITGCPDDPVNYQYLPSH</sequence>
<dbReference type="RefSeq" id="WP_322497732.1">
    <property type="nucleotide sequence ID" value="NZ_JARGYT010000031.1"/>
</dbReference>
<accession>A0ABU5L803</accession>
<protein>
    <submittedName>
        <fullName evidence="6">DsbB superfamily disulfide bond formation protein</fullName>
    </submittedName>
</protein>
<name>A0ABU5L803_9RICK</name>
<dbReference type="Gene3D" id="1.20.1550.10">
    <property type="entry name" value="DsbB-like"/>
    <property type="match status" value="1"/>
</dbReference>
<keyword evidence="7" id="KW-1185">Reference proteome</keyword>
<reference evidence="6 7" key="1">
    <citation type="submission" date="2023-02" db="EMBL/GenBank/DDBJ databases">
        <title>Host association and intracellularity evolved multiple times independently in the Rickettsiales.</title>
        <authorList>
            <person name="Castelli M."/>
            <person name="Nardi T."/>
            <person name="Gammuto L."/>
            <person name="Bellinzona G."/>
            <person name="Sabaneyeva E."/>
            <person name="Potekhin A."/>
            <person name="Serra V."/>
            <person name="Petroni G."/>
            <person name="Sassera D."/>
        </authorList>
    </citation>
    <scope>NUCLEOTIDE SEQUENCE [LARGE SCALE GENOMIC DNA]</scope>
    <source>
        <strain evidence="6 7">BOD18</strain>
    </source>
</reference>
<dbReference type="Proteomes" id="UP001293791">
    <property type="component" value="Unassembled WGS sequence"/>
</dbReference>
<dbReference type="Pfam" id="PF02600">
    <property type="entry name" value="DsbB"/>
    <property type="match status" value="1"/>
</dbReference>
<feature type="transmembrane region" description="Helical" evidence="5">
    <location>
        <begin position="39"/>
        <end position="56"/>
    </location>
</feature>
<evidence type="ECO:0000256" key="1">
    <source>
        <dbReference type="ARBA" id="ARBA00004141"/>
    </source>
</evidence>
<dbReference type="InterPro" id="IPR023380">
    <property type="entry name" value="DsbB-like_sf"/>
</dbReference>
<evidence type="ECO:0000256" key="4">
    <source>
        <dbReference type="ARBA" id="ARBA00023136"/>
    </source>
</evidence>
<evidence type="ECO:0000313" key="7">
    <source>
        <dbReference type="Proteomes" id="UP001293791"/>
    </source>
</evidence>
<keyword evidence="4 5" id="KW-0472">Membrane</keyword>
<evidence type="ECO:0000256" key="2">
    <source>
        <dbReference type="ARBA" id="ARBA00022692"/>
    </source>
</evidence>
<feature type="transmembrane region" description="Helical" evidence="5">
    <location>
        <begin position="104"/>
        <end position="124"/>
    </location>
</feature>
<evidence type="ECO:0000313" key="6">
    <source>
        <dbReference type="EMBL" id="MDZ5762256.1"/>
    </source>
</evidence>
<evidence type="ECO:0000256" key="3">
    <source>
        <dbReference type="ARBA" id="ARBA00022989"/>
    </source>
</evidence>
<organism evidence="6 7">
    <name type="scientific">Candidatus Cyrtobacter comes</name>
    <dbReference type="NCBI Taxonomy" id="675776"/>
    <lineage>
        <taxon>Bacteria</taxon>
        <taxon>Pseudomonadati</taxon>
        <taxon>Pseudomonadota</taxon>
        <taxon>Alphaproteobacteria</taxon>
        <taxon>Rickettsiales</taxon>
        <taxon>Candidatus Midichloriaceae</taxon>
        <taxon>Candidatus Cyrtobacter</taxon>
    </lineage>
</organism>
<comment type="caution">
    <text evidence="6">The sequence shown here is derived from an EMBL/GenBank/DDBJ whole genome shotgun (WGS) entry which is preliminary data.</text>
</comment>
<keyword evidence="2 5" id="KW-0812">Transmembrane</keyword>
<dbReference type="InterPro" id="IPR003752">
    <property type="entry name" value="DiS_bond_form_DsbB/BdbC"/>
</dbReference>
<gene>
    <name evidence="6" type="ORF">Cyrtocomes_00632</name>
</gene>
<keyword evidence="3 5" id="KW-1133">Transmembrane helix</keyword>
<feature type="transmembrane region" description="Helical" evidence="5">
    <location>
        <begin position="144"/>
        <end position="168"/>
    </location>
</feature>
<comment type="subcellular location">
    <subcellularLocation>
        <location evidence="1">Membrane</location>
        <topology evidence="1">Multi-pass membrane protein</topology>
    </subcellularLocation>
</comment>
<dbReference type="EMBL" id="JARGYT010000031">
    <property type="protein sequence ID" value="MDZ5762256.1"/>
    <property type="molecule type" value="Genomic_DNA"/>
</dbReference>